<dbReference type="EMBL" id="GBRH01203392">
    <property type="protein sequence ID" value="JAD94503.1"/>
    <property type="molecule type" value="Transcribed_RNA"/>
</dbReference>
<sequence length="48" mass="5754">MMLLHALELWIYMAPLFQIAAHQSPIITHNNNLDFIFRQIIPNEKRIH</sequence>
<name>A0A0A9E656_ARUDO</name>
<protein>
    <submittedName>
        <fullName evidence="2">Uncharacterized protein</fullName>
    </submittedName>
</protein>
<feature type="signal peptide" evidence="1">
    <location>
        <begin position="1"/>
        <end position="21"/>
    </location>
</feature>
<reference evidence="2" key="1">
    <citation type="submission" date="2014-09" db="EMBL/GenBank/DDBJ databases">
        <authorList>
            <person name="Magalhaes I.L.F."/>
            <person name="Oliveira U."/>
            <person name="Santos F.R."/>
            <person name="Vidigal T.H.D.A."/>
            <person name="Brescovit A.D."/>
            <person name="Santos A.J."/>
        </authorList>
    </citation>
    <scope>NUCLEOTIDE SEQUENCE</scope>
    <source>
        <tissue evidence="2">Shoot tissue taken approximately 20 cm above the soil surface</tissue>
    </source>
</reference>
<organism evidence="2">
    <name type="scientific">Arundo donax</name>
    <name type="common">Giant reed</name>
    <name type="synonym">Donax arundinaceus</name>
    <dbReference type="NCBI Taxonomy" id="35708"/>
    <lineage>
        <taxon>Eukaryota</taxon>
        <taxon>Viridiplantae</taxon>
        <taxon>Streptophyta</taxon>
        <taxon>Embryophyta</taxon>
        <taxon>Tracheophyta</taxon>
        <taxon>Spermatophyta</taxon>
        <taxon>Magnoliopsida</taxon>
        <taxon>Liliopsida</taxon>
        <taxon>Poales</taxon>
        <taxon>Poaceae</taxon>
        <taxon>PACMAD clade</taxon>
        <taxon>Arundinoideae</taxon>
        <taxon>Arundineae</taxon>
        <taxon>Arundo</taxon>
    </lineage>
</organism>
<evidence type="ECO:0000256" key="1">
    <source>
        <dbReference type="SAM" id="SignalP"/>
    </source>
</evidence>
<keyword evidence="1" id="KW-0732">Signal</keyword>
<reference evidence="2" key="2">
    <citation type="journal article" date="2015" name="Data Brief">
        <title>Shoot transcriptome of the giant reed, Arundo donax.</title>
        <authorList>
            <person name="Barrero R.A."/>
            <person name="Guerrero F.D."/>
            <person name="Moolhuijzen P."/>
            <person name="Goolsby J.A."/>
            <person name="Tidwell J."/>
            <person name="Bellgard S.E."/>
            <person name="Bellgard M.I."/>
        </authorList>
    </citation>
    <scope>NUCLEOTIDE SEQUENCE</scope>
    <source>
        <tissue evidence="2">Shoot tissue taken approximately 20 cm above the soil surface</tissue>
    </source>
</reference>
<evidence type="ECO:0000313" key="2">
    <source>
        <dbReference type="EMBL" id="JAD94503.1"/>
    </source>
</evidence>
<dbReference type="AlphaFoldDB" id="A0A0A9E656"/>
<accession>A0A0A9E656</accession>
<feature type="chain" id="PRO_5002043953" evidence="1">
    <location>
        <begin position="22"/>
        <end position="48"/>
    </location>
</feature>
<proteinExistence type="predicted"/>